<keyword evidence="5 11" id="KW-0479">Metal-binding</keyword>
<dbReference type="GO" id="GO:0006525">
    <property type="term" value="P:arginine metabolic process"/>
    <property type="evidence" value="ECO:0007669"/>
    <property type="project" value="UniProtKB-KW"/>
</dbReference>
<dbReference type="SUPFAM" id="SSF52768">
    <property type="entry name" value="Arginase/deacetylase"/>
    <property type="match status" value="1"/>
</dbReference>
<dbReference type="UniPathway" id="UPA00158">
    <property type="reaction ID" value="UER00270"/>
</dbReference>
<dbReference type="GO" id="GO:0005634">
    <property type="term" value="C:nucleus"/>
    <property type="evidence" value="ECO:0007669"/>
    <property type="project" value="TreeGrafter"/>
</dbReference>
<keyword evidence="7 11" id="KW-0464">Manganese</keyword>
<organism evidence="12 13">
    <name type="scientific">Diacronema lutheri</name>
    <name type="common">Unicellular marine alga</name>
    <name type="synonym">Monochrysis lutheri</name>
    <dbReference type="NCBI Taxonomy" id="2081491"/>
    <lineage>
        <taxon>Eukaryota</taxon>
        <taxon>Haptista</taxon>
        <taxon>Haptophyta</taxon>
        <taxon>Pavlovophyceae</taxon>
        <taxon>Pavlovales</taxon>
        <taxon>Pavlovaceae</taxon>
        <taxon>Diacronema</taxon>
    </lineage>
</organism>
<evidence type="ECO:0000313" key="12">
    <source>
        <dbReference type="EMBL" id="KAG8463524.1"/>
    </source>
</evidence>
<comment type="similarity">
    <text evidence="9 10">Belongs to the arginase family.</text>
</comment>
<dbReference type="PANTHER" id="PTHR43782:SF3">
    <property type="entry name" value="ARGINASE"/>
    <property type="match status" value="1"/>
</dbReference>
<gene>
    <name evidence="12" type="ORF">KFE25_003797</name>
</gene>
<dbReference type="Pfam" id="PF00491">
    <property type="entry name" value="Arginase"/>
    <property type="match status" value="1"/>
</dbReference>
<dbReference type="PROSITE" id="PS51409">
    <property type="entry name" value="ARGINASE_2"/>
    <property type="match status" value="1"/>
</dbReference>
<dbReference type="NCBIfam" id="TIGR01229">
    <property type="entry name" value="rocF_arginase"/>
    <property type="match status" value="1"/>
</dbReference>
<keyword evidence="13" id="KW-1185">Reference proteome</keyword>
<dbReference type="GO" id="GO:0004053">
    <property type="term" value="F:arginase activity"/>
    <property type="evidence" value="ECO:0007669"/>
    <property type="project" value="UniProtKB-EC"/>
</dbReference>
<evidence type="ECO:0000256" key="1">
    <source>
        <dbReference type="ARBA" id="ARBA00005098"/>
    </source>
</evidence>
<sequence length="400" mass="42280">MAATPKSAHGETTAFAGLASRDVHVIGAAFCEGQNLAGADAAPAALRAAGLAPALAKLGWTVHDPGDLDFDARYRERGLGASLPLDKHHESMERYREWEDSGMAVNFATWAHDHGAQHGSGADGDAAVGESSARAPPQIVNGPLIGCGLELVHEAVARAAALGRFALTLGGDHSVAAGSVSALCEAYPRLGVIWIDAHADANTPSTSPSLHYHGMPAAHLLGWFERQPAGFDWLRPGVLPESSLAYIGLRDIDPDEAKLLRASKAHVYTMRDVDKHGIGRVVEMALEAVDPHRNGPLHLSLDVDAVDPHFAPGTGTMVRGGLTYREIHYIAEEMALTGRLVGMDLVEVNPHLEPSQAGGGAARAMHNEDPEAAHVSPTVNLGVELILSALGKTIMHDRYH</sequence>
<evidence type="ECO:0000256" key="10">
    <source>
        <dbReference type="RuleBase" id="RU003684"/>
    </source>
</evidence>
<comment type="caution">
    <text evidence="12">The sequence shown here is derived from an EMBL/GenBank/DDBJ whole genome shotgun (WGS) entry which is preliminary data.</text>
</comment>
<evidence type="ECO:0000256" key="11">
    <source>
        <dbReference type="RuleBase" id="RU361159"/>
    </source>
</evidence>
<dbReference type="AlphaFoldDB" id="A0A8J6C8C6"/>
<dbReference type="EMBL" id="JAGTXO010000015">
    <property type="protein sequence ID" value="KAG8463524.1"/>
    <property type="molecule type" value="Genomic_DNA"/>
</dbReference>
<proteinExistence type="inferred from homology"/>
<evidence type="ECO:0000256" key="7">
    <source>
        <dbReference type="ARBA" id="ARBA00023211"/>
    </source>
</evidence>
<comment type="pathway">
    <text evidence="1">Nitrogen metabolism; urea cycle; L-ornithine and urea from L-arginine: step 1/1.</text>
</comment>
<protein>
    <recommendedName>
        <fullName evidence="3 11">Arginase</fullName>
        <ecNumber evidence="2 11">3.5.3.1</ecNumber>
    </recommendedName>
</protein>
<evidence type="ECO:0000256" key="3">
    <source>
        <dbReference type="ARBA" id="ARBA00018123"/>
    </source>
</evidence>
<dbReference type="Proteomes" id="UP000751190">
    <property type="component" value="Unassembled WGS sequence"/>
</dbReference>
<dbReference type="GO" id="GO:0005829">
    <property type="term" value="C:cytosol"/>
    <property type="evidence" value="ECO:0007669"/>
    <property type="project" value="TreeGrafter"/>
</dbReference>
<evidence type="ECO:0000313" key="13">
    <source>
        <dbReference type="Proteomes" id="UP000751190"/>
    </source>
</evidence>
<keyword evidence="6 10" id="KW-0378">Hydrolase</keyword>
<reference evidence="12" key="1">
    <citation type="submission" date="2021-05" db="EMBL/GenBank/DDBJ databases">
        <title>The genome of the haptophyte Pavlova lutheri (Diacronema luteri, Pavlovales) - a model for lipid biosynthesis in eukaryotic algae.</title>
        <authorList>
            <person name="Hulatt C.J."/>
            <person name="Posewitz M.C."/>
        </authorList>
    </citation>
    <scope>NUCLEOTIDE SEQUENCE</scope>
    <source>
        <strain evidence="12">NIVA-4/92</strain>
    </source>
</reference>
<dbReference type="PANTHER" id="PTHR43782">
    <property type="entry name" value="ARGINASE"/>
    <property type="match status" value="1"/>
</dbReference>
<dbReference type="GO" id="GO:0000050">
    <property type="term" value="P:urea cycle"/>
    <property type="evidence" value="ECO:0007669"/>
    <property type="project" value="UniProtKB-UniPathway"/>
</dbReference>
<evidence type="ECO:0000256" key="4">
    <source>
        <dbReference type="ARBA" id="ARBA00022503"/>
    </source>
</evidence>
<dbReference type="CDD" id="cd09989">
    <property type="entry name" value="Arginase"/>
    <property type="match status" value="1"/>
</dbReference>
<evidence type="ECO:0000256" key="9">
    <source>
        <dbReference type="PROSITE-ProRule" id="PRU00742"/>
    </source>
</evidence>
<dbReference type="PROSITE" id="PS01053">
    <property type="entry name" value="ARGINASE_1"/>
    <property type="match status" value="1"/>
</dbReference>
<dbReference type="InterPro" id="IPR006035">
    <property type="entry name" value="Ureohydrolase"/>
</dbReference>
<dbReference type="InterPro" id="IPR014033">
    <property type="entry name" value="Arginase"/>
</dbReference>
<evidence type="ECO:0000256" key="2">
    <source>
        <dbReference type="ARBA" id="ARBA00012168"/>
    </source>
</evidence>
<evidence type="ECO:0000256" key="5">
    <source>
        <dbReference type="ARBA" id="ARBA00022723"/>
    </source>
</evidence>
<dbReference type="PRINTS" id="PR00116">
    <property type="entry name" value="ARGINASE"/>
</dbReference>
<dbReference type="OMA" id="VMQEAQY"/>
<keyword evidence="4 11" id="KW-0056">Arginine metabolism</keyword>
<dbReference type="EC" id="3.5.3.1" evidence="2 11"/>
<dbReference type="GO" id="GO:0030145">
    <property type="term" value="F:manganese ion binding"/>
    <property type="evidence" value="ECO:0007669"/>
    <property type="project" value="TreeGrafter"/>
</dbReference>
<comment type="catalytic activity">
    <reaction evidence="8 11">
        <text>L-arginine + H2O = urea + L-ornithine</text>
        <dbReference type="Rhea" id="RHEA:20569"/>
        <dbReference type="ChEBI" id="CHEBI:15377"/>
        <dbReference type="ChEBI" id="CHEBI:16199"/>
        <dbReference type="ChEBI" id="CHEBI:32682"/>
        <dbReference type="ChEBI" id="CHEBI:46911"/>
        <dbReference type="EC" id="3.5.3.1"/>
    </reaction>
</comment>
<evidence type="ECO:0000256" key="8">
    <source>
        <dbReference type="ARBA" id="ARBA00047391"/>
    </source>
</evidence>
<evidence type="ECO:0000256" key="6">
    <source>
        <dbReference type="ARBA" id="ARBA00022801"/>
    </source>
</evidence>
<comment type="cofactor">
    <cofactor evidence="11">
        <name>Mn(2+)</name>
        <dbReference type="ChEBI" id="CHEBI:29035"/>
    </cofactor>
    <text evidence="11">Binds 2 manganese ions per subunit.</text>
</comment>
<accession>A0A8J6C8C6</accession>
<dbReference type="FunFam" id="3.40.800.10:FF:000012">
    <property type="entry name" value="Arginase"/>
    <property type="match status" value="1"/>
</dbReference>
<name>A0A8J6C8C6_DIALT</name>
<dbReference type="Gene3D" id="3.40.800.10">
    <property type="entry name" value="Ureohydrolase domain"/>
    <property type="match status" value="1"/>
</dbReference>
<dbReference type="InterPro" id="IPR020855">
    <property type="entry name" value="Ureohydrolase_Mn_BS"/>
</dbReference>
<dbReference type="OrthoDB" id="9992747at2759"/>
<dbReference type="InterPro" id="IPR023696">
    <property type="entry name" value="Ureohydrolase_dom_sf"/>
</dbReference>